<evidence type="ECO:0000313" key="1">
    <source>
        <dbReference type="EMBL" id="JAI02038.1"/>
    </source>
</evidence>
<reference evidence="1" key="1">
    <citation type="submission" date="2014-11" db="EMBL/GenBank/DDBJ databases">
        <authorList>
            <person name="Amaro Gonzalez C."/>
        </authorList>
    </citation>
    <scope>NUCLEOTIDE SEQUENCE</scope>
</reference>
<reference evidence="1" key="2">
    <citation type="journal article" date="2015" name="Fish Shellfish Immunol.">
        <title>Early steps in the European eel (Anguilla anguilla)-Vibrio vulnificus interaction in the gills: Role of the RtxA13 toxin.</title>
        <authorList>
            <person name="Callol A."/>
            <person name="Pajuelo D."/>
            <person name="Ebbesson L."/>
            <person name="Teles M."/>
            <person name="MacKenzie S."/>
            <person name="Amaro C."/>
        </authorList>
    </citation>
    <scope>NUCLEOTIDE SEQUENCE</scope>
</reference>
<proteinExistence type="predicted"/>
<dbReference type="AlphaFoldDB" id="A0A0E9XH34"/>
<dbReference type="EMBL" id="GBXM01006540">
    <property type="protein sequence ID" value="JAI02038.1"/>
    <property type="molecule type" value="Transcribed_RNA"/>
</dbReference>
<accession>A0A0E9XH34</accession>
<organism evidence="1">
    <name type="scientific">Anguilla anguilla</name>
    <name type="common">European freshwater eel</name>
    <name type="synonym">Muraena anguilla</name>
    <dbReference type="NCBI Taxonomy" id="7936"/>
    <lineage>
        <taxon>Eukaryota</taxon>
        <taxon>Metazoa</taxon>
        <taxon>Chordata</taxon>
        <taxon>Craniata</taxon>
        <taxon>Vertebrata</taxon>
        <taxon>Euteleostomi</taxon>
        <taxon>Actinopterygii</taxon>
        <taxon>Neopterygii</taxon>
        <taxon>Teleostei</taxon>
        <taxon>Anguilliformes</taxon>
        <taxon>Anguillidae</taxon>
        <taxon>Anguilla</taxon>
    </lineage>
</organism>
<protein>
    <submittedName>
        <fullName evidence="1">Uncharacterized protein</fullName>
    </submittedName>
</protein>
<name>A0A0E9XH34_ANGAN</name>
<sequence>MPHISLPGLPKKIPFVGPKSASIQCVHYYICSPKSKICQEWIHTTQAIRYMCKGTLQLQLYSRPSEIRTSELLTVGS</sequence>